<dbReference type="InterPro" id="IPR025109">
    <property type="entry name" value="DUF4031"/>
</dbReference>
<dbReference type="EMBL" id="JAEHTE010000002">
    <property type="protein sequence ID" value="MBI6882811.1"/>
    <property type="molecule type" value="Genomic_DNA"/>
</dbReference>
<dbReference type="Pfam" id="PF13223">
    <property type="entry name" value="DUF4031"/>
    <property type="match status" value="1"/>
</dbReference>
<feature type="domain" description="DUF4031" evidence="1">
    <location>
        <begin position="3"/>
        <end position="77"/>
    </location>
</feature>
<accession>A0A8I1EBV6</accession>
<name>A0A8I1EBV6_PSEPU</name>
<organism evidence="2 3">
    <name type="scientific">Pseudomonas putida</name>
    <name type="common">Arthrobacter siderocapsulatus</name>
    <dbReference type="NCBI Taxonomy" id="303"/>
    <lineage>
        <taxon>Bacteria</taxon>
        <taxon>Pseudomonadati</taxon>
        <taxon>Pseudomonadota</taxon>
        <taxon>Gammaproteobacteria</taxon>
        <taxon>Pseudomonadales</taxon>
        <taxon>Pseudomonadaceae</taxon>
        <taxon>Pseudomonas</taxon>
    </lineage>
</organism>
<dbReference type="Proteomes" id="UP000637061">
    <property type="component" value="Unassembled WGS sequence"/>
</dbReference>
<evidence type="ECO:0000313" key="3">
    <source>
        <dbReference type="Proteomes" id="UP000637061"/>
    </source>
</evidence>
<reference evidence="2" key="1">
    <citation type="submission" date="2020-12" db="EMBL/GenBank/DDBJ databases">
        <title>Enhanced detection system for hospital associated transmission using whole genome sequencing surveillance.</title>
        <authorList>
            <person name="Harrison L.H."/>
            <person name="Van Tyne D."/>
            <person name="Marsh J.W."/>
            <person name="Griffith M.P."/>
            <person name="Snyder D.J."/>
            <person name="Cooper V.S."/>
            <person name="Mustapha M."/>
        </authorList>
    </citation>
    <scope>NUCLEOTIDE SEQUENCE</scope>
    <source>
        <strain evidence="2">PSB00042</strain>
    </source>
</reference>
<proteinExistence type="predicted"/>
<evidence type="ECO:0000259" key="1">
    <source>
        <dbReference type="Pfam" id="PF13223"/>
    </source>
</evidence>
<dbReference type="AlphaFoldDB" id="A0A8I1EBV6"/>
<dbReference type="RefSeq" id="WP_198746436.1">
    <property type="nucleotide sequence ID" value="NZ_JAEHTE010000002.1"/>
</dbReference>
<comment type="caution">
    <text evidence="2">The sequence shown here is derived from an EMBL/GenBank/DDBJ whole genome shotgun (WGS) entry which is preliminary data.</text>
</comment>
<evidence type="ECO:0000313" key="2">
    <source>
        <dbReference type="EMBL" id="MBI6882811.1"/>
    </source>
</evidence>
<sequence>MAVYVDDAAIMYRQKLRYHLVADSLPELHEFCKRIGVKRCWYHPARGKPHYDITGPDRDAAIAAGAIPVPRGDLVHYTESGQRRVLRMVEKYADDEGEKAKWTAFLAKGLSPVDAHQQELF</sequence>
<protein>
    <submittedName>
        <fullName evidence="2">DUF4031 domain-containing protein</fullName>
    </submittedName>
</protein>
<gene>
    <name evidence="2" type="ORF">JEU22_02705</name>
</gene>